<dbReference type="InterPro" id="IPR015947">
    <property type="entry name" value="PUA-like_sf"/>
</dbReference>
<reference evidence="3" key="1">
    <citation type="journal article" date="2019" name="Int. J. Syst. Evol. Microbiol.">
        <title>The Global Catalogue of Microorganisms (GCM) 10K type strain sequencing project: providing services to taxonomists for standard genome sequencing and annotation.</title>
        <authorList>
            <consortium name="The Broad Institute Genomics Platform"/>
            <consortium name="The Broad Institute Genome Sequencing Center for Infectious Disease"/>
            <person name="Wu L."/>
            <person name="Ma J."/>
        </authorList>
    </citation>
    <scope>NUCLEOTIDE SEQUENCE [LARGE SCALE GENOMIC DNA]</scope>
    <source>
        <strain evidence="3">NBRC 112299</strain>
    </source>
</reference>
<dbReference type="Proteomes" id="UP001157125">
    <property type="component" value="Unassembled WGS sequence"/>
</dbReference>
<dbReference type="Pfam" id="PF04266">
    <property type="entry name" value="ASCH"/>
    <property type="match status" value="1"/>
</dbReference>
<comment type="caution">
    <text evidence="2">The sequence shown here is derived from an EMBL/GenBank/DDBJ whole genome shotgun (WGS) entry which is preliminary data.</text>
</comment>
<dbReference type="EMBL" id="BSUN01000001">
    <property type="protein sequence ID" value="GMA35607.1"/>
    <property type="molecule type" value="Genomic_DNA"/>
</dbReference>
<keyword evidence="3" id="KW-1185">Reference proteome</keyword>
<dbReference type="InterPro" id="IPR007374">
    <property type="entry name" value="ASCH_domain"/>
</dbReference>
<organism evidence="2 3">
    <name type="scientific">Demequina litorisediminis</name>
    <dbReference type="NCBI Taxonomy" id="1849022"/>
    <lineage>
        <taxon>Bacteria</taxon>
        <taxon>Bacillati</taxon>
        <taxon>Actinomycetota</taxon>
        <taxon>Actinomycetes</taxon>
        <taxon>Micrococcales</taxon>
        <taxon>Demequinaceae</taxon>
        <taxon>Demequina</taxon>
    </lineage>
</organism>
<evidence type="ECO:0000313" key="2">
    <source>
        <dbReference type="EMBL" id="GMA35607.1"/>
    </source>
</evidence>
<feature type="domain" description="ASCH" evidence="1">
    <location>
        <begin position="3"/>
        <end position="67"/>
    </location>
</feature>
<evidence type="ECO:0000313" key="3">
    <source>
        <dbReference type="Proteomes" id="UP001157125"/>
    </source>
</evidence>
<gene>
    <name evidence="2" type="ORF">GCM10025876_18110</name>
</gene>
<evidence type="ECO:0000259" key="1">
    <source>
        <dbReference type="Pfam" id="PF04266"/>
    </source>
</evidence>
<protein>
    <recommendedName>
        <fullName evidence="1">ASCH domain-containing protein</fullName>
    </recommendedName>
</protein>
<accession>A0ABQ6ICP5</accession>
<proteinExistence type="predicted"/>
<sequence length="140" mass="15596">MLLSIRPRYVERILAGDKTVELRRTKPLVDVGQPIAIYSTLPAGAIVATARVARVEQRAKQELWEARRRTLGVSKDEFNSYFAGRSHAVGVHLDLVAPLEAPVSLSQMRVLGVPNPPQQWMFLRSSDWGRRLNLAEPAAA</sequence>
<name>A0ABQ6ICP5_9MICO</name>
<dbReference type="Gene3D" id="2.30.130.30">
    <property type="entry name" value="Hypothetical protein"/>
    <property type="match status" value="1"/>
</dbReference>
<dbReference type="SUPFAM" id="SSF88697">
    <property type="entry name" value="PUA domain-like"/>
    <property type="match status" value="1"/>
</dbReference>